<dbReference type="EMBL" id="CAXAMN010026694">
    <property type="protein sequence ID" value="CAK9104990.1"/>
    <property type="molecule type" value="Genomic_DNA"/>
</dbReference>
<organism evidence="2 3">
    <name type="scientific">Durusdinium trenchii</name>
    <dbReference type="NCBI Taxonomy" id="1381693"/>
    <lineage>
        <taxon>Eukaryota</taxon>
        <taxon>Sar</taxon>
        <taxon>Alveolata</taxon>
        <taxon>Dinophyceae</taxon>
        <taxon>Suessiales</taxon>
        <taxon>Symbiodiniaceae</taxon>
        <taxon>Durusdinium</taxon>
    </lineage>
</organism>
<name>A0ABP0RXT4_9DINO</name>
<accession>A0ABP0RXT4</accession>
<keyword evidence="1" id="KW-0175">Coiled coil</keyword>
<reference evidence="2 3" key="1">
    <citation type="submission" date="2024-02" db="EMBL/GenBank/DDBJ databases">
        <authorList>
            <person name="Chen Y."/>
            <person name="Shah S."/>
            <person name="Dougan E. K."/>
            <person name="Thang M."/>
            <person name="Chan C."/>
        </authorList>
    </citation>
    <scope>NUCLEOTIDE SEQUENCE [LARGE SCALE GENOMIC DNA]</scope>
</reference>
<evidence type="ECO:0000256" key="1">
    <source>
        <dbReference type="SAM" id="Coils"/>
    </source>
</evidence>
<feature type="coiled-coil region" evidence="1">
    <location>
        <begin position="460"/>
        <end position="494"/>
    </location>
</feature>
<dbReference type="Proteomes" id="UP001642484">
    <property type="component" value="Unassembled WGS sequence"/>
</dbReference>
<keyword evidence="3" id="KW-1185">Reference proteome</keyword>
<gene>
    <name evidence="2" type="ORF">CCMP2556_LOCUS49168</name>
</gene>
<sequence>MPPVAFLHQKDDQAARLQATQDRQSLWHLRCKLEQCRREANLMSRAVDKQCKDVMRLEGQVEHEAQSAVQLEAKTAALLASSPDAELRFQSEGEIELIQEEKRGLLGEIRFRRTMKQERHKKLLQLEEAAEDWADAAAVPVDLVLALGRARFGVEEALLKLTRNNEMMAHASEEHDALLLSLHTARQERRVRVAQLATAESALLASRAELGSERAEAALESRSTAMLEAEANDFQAEMTLERSEEEQCCVAMSRLQDTESQVMEEMYTEEWLARSAVEAKQRISRHISQLDLALRAARGRRLQEESLDASLQAASLHELHSRVNELHSEANSVKASQLELQSADRSSNLLGERSRLMMGVECARAHQLVELYTQTWDECEALRSCIRQESKETEAAKARAQDALLESEAADTELLKARARCEDVVARLKNGQAMVAVKGQQLQEQVTERSAKQDALSHRIAQGHERFQQLREAEEELQRELLALRRRNANLRSLMPAG</sequence>
<comment type="caution">
    <text evidence="2">The sequence shown here is derived from an EMBL/GenBank/DDBJ whole genome shotgun (WGS) entry which is preliminary data.</text>
</comment>
<evidence type="ECO:0000313" key="3">
    <source>
        <dbReference type="Proteomes" id="UP001642484"/>
    </source>
</evidence>
<evidence type="ECO:0000313" key="2">
    <source>
        <dbReference type="EMBL" id="CAK9104990.1"/>
    </source>
</evidence>
<protein>
    <submittedName>
        <fullName evidence="2">Uncharacterized protein</fullName>
    </submittedName>
</protein>
<proteinExistence type="predicted"/>